<reference evidence="2 3" key="1">
    <citation type="journal article" date="2011" name="J. Bacteriol.">
        <title>Complete genome sequence of a novel clinical isolate, the nontuberculous Mycobacterium strain JDM601.</title>
        <authorList>
            <person name="Zhang Z.Y."/>
            <person name="Sun Z.Q."/>
            <person name="Wang Z.L."/>
            <person name="Wen Z.L."/>
            <person name="Sun Q.W."/>
            <person name="Zhu Z.Q."/>
            <person name="Song Y.Z."/>
            <person name="Zhao J.W."/>
            <person name="Wang H.H."/>
            <person name="Zhang S.L."/>
            <person name="Guo X.K."/>
        </authorList>
    </citation>
    <scope>NUCLEOTIDE SEQUENCE [LARGE SCALE GENOMIC DNA]</scope>
    <source>
        <strain evidence="2 3">JDM601</strain>
    </source>
</reference>
<keyword evidence="3" id="KW-1185">Reference proteome</keyword>
<dbReference type="STRING" id="875328.JDM601_3726"/>
<accession>F5Z344</accession>
<keyword evidence="1" id="KW-0472">Membrane</keyword>
<keyword evidence="1" id="KW-0812">Transmembrane</keyword>
<proteinExistence type="predicted"/>
<gene>
    <name evidence="2" type="ordered locus">JDM601_3726</name>
</gene>
<dbReference type="EMBL" id="CP002329">
    <property type="protein sequence ID" value="AEF37726.1"/>
    <property type="molecule type" value="Genomic_DNA"/>
</dbReference>
<evidence type="ECO:0000313" key="3">
    <source>
        <dbReference type="Proteomes" id="UP000009224"/>
    </source>
</evidence>
<keyword evidence="1" id="KW-1133">Transmembrane helix</keyword>
<feature type="transmembrane region" description="Helical" evidence="1">
    <location>
        <begin position="12"/>
        <end position="31"/>
    </location>
</feature>
<dbReference type="KEGG" id="mjd:JDM601_3726"/>
<dbReference type="AlphaFoldDB" id="F5Z344"/>
<sequence>MVALLIDRVRAALSKFVLLAVAMTDVGILSLQRVAPA</sequence>
<evidence type="ECO:0000313" key="2">
    <source>
        <dbReference type="EMBL" id="AEF37726.1"/>
    </source>
</evidence>
<evidence type="ECO:0000256" key="1">
    <source>
        <dbReference type="SAM" id="Phobius"/>
    </source>
</evidence>
<name>F5Z344_MYCSD</name>
<organism evidence="2 3">
    <name type="scientific">Mycolicibacter sinensis (strain JDM601)</name>
    <name type="common">Mycobacterium sinense</name>
    <dbReference type="NCBI Taxonomy" id="875328"/>
    <lineage>
        <taxon>Bacteria</taxon>
        <taxon>Bacillati</taxon>
        <taxon>Actinomycetota</taxon>
        <taxon>Actinomycetes</taxon>
        <taxon>Mycobacteriales</taxon>
        <taxon>Mycobacteriaceae</taxon>
        <taxon>Mycolicibacter</taxon>
    </lineage>
</organism>
<dbReference type="Proteomes" id="UP000009224">
    <property type="component" value="Chromosome"/>
</dbReference>
<protein>
    <submittedName>
        <fullName evidence="2">Uncharacterized protein</fullName>
    </submittedName>
</protein>
<dbReference type="HOGENOM" id="CLU_3346184_0_0_11"/>